<dbReference type="Gene3D" id="3.40.50.970">
    <property type="match status" value="1"/>
</dbReference>
<dbReference type="FunFam" id="3.40.50.920:FF:000013">
    <property type="entry name" value="Ferredoxin oxidoreductase alpha subunit"/>
    <property type="match status" value="1"/>
</dbReference>
<dbReference type="InterPro" id="IPR050722">
    <property type="entry name" value="Pyruvate:ferred/Flavod_OxRd"/>
</dbReference>
<dbReference type="GO" id="GO:0019164">
    <property type="term" value="F:pyruvate synthase activity"/>
    <property type="evidence" value="ECO:0007669"/>
    <property type="project" value="UniProtKB-EC"/>
</dbReference>
<evidence type="ECO:0000259" key="3">
    <source>
        <dbReference type="Pfam" id="PF17147"/>
    </source>
</evidence>
<reference evidence="4 5" key="1">
    <citation type="submission" date="2018-06" db="EMBL/GenBank/DDBJ databases">
        <authorList>
            <consortium name="Pathogen Informatics"/>
            <person name="Doyle S."/>
        </authorList>
    </citation>
    <scope>NUCLEOTIDE SEQUENCE [LARGE SCALE GENOMIC DNA]</scope>
    <source>
        <strain evidence="4 5">NCTC12410</strain>
    </source>
</reference>
<dbReference type="NCBIfam" id="NF006412">
    <property type="entry name" value="PRK08659.1"/>
    <property type="match status" value="1"/>
</dbReference>
<name>A0A377J5C6_9HELI</name>
<dbReference type="InterPro" id="IPR033412">
    <property type="entry name" value="PFOR_II"/>
</dbReference>
<evidence type="ECO:0000313" key="5">
    <source>
        <dbReference type="Proteomes" id="UP000254841"/>
    </source>
</evidence>
<evidence type="ECO:0000256" key="1">
    <source>
        <dbReference type="ARBA" id="ARBA00023002"/>
    </source>
</evidence>
<evidence type="ECO:0000259" key="2">
    <source>
        <dbReference type="Pfam" id="PF01855"/>
    </source>
</evidence>
<dbReference type="Proteomes" id="UP000254841">
    <property type="component" value="Unassembled WGS sequence"/>
</dbReference>
<dbReference type="Gene3D" id="3.40.50.920">
    <property type="match status" value="1"/>
</dbReference>
<dbReference type="PANTHER" id="PTHR32154">
    <property type="entry name" value="PYRUVATE-FLAVODOXIN OXIDOREDUCTASE-RELATED"/>
    <property type="match status" value="1"/>
</dbReference>
<organism evidence="4 5">
    <name type="scientific">Helicobacter canis</name>
    <dbReference type="NCBI Taxonomy" id="29419"/>
    <lineage>
        <taxon>Bacteria</taxon>
        <taxon>Pseudomonadati</taxon>
        <taxon>Campylobacterota</taxon>
        <taxon>Epsilonproteobacteria</taxon>
        <taxon>Campylobacterales</taxon>
        <taxon>Helicobacteraceae</taxon>
        <taxon>Helicobacter</taxon>
    </lineage>
</organism>
<feature type="domain" description="Pyruvate:ferredoxin oxidoreductase core" evidence="3">
    <location>
        <begin position="275"/>
        <end position="367"/>
    </location>
</feature>
<keyword evidence="1 4" id="KW-0560">Oxidoreductase</keyword>
<dbReference type="CDD" id="cd07034">
    <property type="entry name" value="TPP_PYR_PFOR_IOR-alpha_like"/>
    <property type="match status" value="1"/>
</dbReference>
<dbReference type="InterPro" id="IPR009014">
    <property type="entry name" value="Transketo_C/PFOR_II"/>
</dbReference>
<dbReference type="Pfam" id="PF01855">
    <property type="entry name" value="POR_N"/>
    <property type="match status" value="1"/>
</dbReference>
<sequence>MREVISGGNELVAKAAIDAGCRFYGGYPITPSSDIMHEMSVLLPKNDGHFIQMEDEISGICAALGASMSGVKSMTGSSGPGISLKVEQIGLGFMAEVPLVIADVMRSGPSTGMPTRVAQGDVGFLKHPTHGDFKSVAIAPGNLEESYTQTIRAFNLAEELMTPVFLLLDETIGHMYGKTYIPDIEEVQKSIINRRTFTGDPKSYQPYDVKPDEGAILNPFFQGYRYHITGLHHGPLGFPTEDATMGQALIDRLYNKIESKESYICQNEELDLEGAEIAIIAYGSTALSVKEAMIELKKMGKKVGLFRPITLWPSPKTRLKQLGETYKKILVIELNKGQYLEEIERIFERKVEFMGQANGRSISPTQIIDRIKEM</sequence>
<dbReference type="AlphaFoldDB" id="A0A377J5C6"/>
<dbReference type="OrthoDB" id="9794954at2"/>
<dbReference type="SUPFAM" id="SSF52518">
    <property type="entry name" value="Thiamin diphosphate-binding fold (THDP-binding)"/>
    <property type="match status" value="1"/>
</dbReference>
<dbReference type="EMBL" id="UGHV01000001">
    <property type="protein sequence ID" value="STO97692.1"/>
    <property type="molecule type" value="Genomic_DNA"/>
</dbReference>
<evidence type="ECO:0000313" key="4">
    <source>
        <dbReference type="EMBL" id="STO97692.1"/>
    </source>
</evidence>
<accession>A0A377J5C6</accession>
<dbReference type="FunFam" id="3.40.50.970:FF:000022">
    <property type="entry name" value="2-oxoglutarate ferredoxin oxidoreductase alpha subunit"/>
    <property type="match status" value="1"/>
</dbReference>
<dbReference type="RefSeq" id="WP_115011913.1">
    <property type="nucleotide sequence ID" value="NZ_UGHV01000001.1"/>
</dbReference>
<dbReference type="Pfam" id="PF17147">
    <property type="entry name" value="PFOR_II"/>
    <property type="match status" value="1"/>
</dbReference>
<dbReference type="NCBIfam" id="NF007206">
    <property type="entry name" value="PRK09627.1"/>
    <property type="match status" value="1"/>
</dbReference>
<gene>
    <name evidence="4" type="primary">oorA</name>
    <name evidence="4" type="ORF">NCTC12410_01527</name>
</gene>
<feature type="domain" description="Pyruvate flavodoxin/ferredoxin oxidoreductase pyrimidine binding" evidence="2">
    <location>
        <begin position="14"/>
        <end position="243"/>
    </location>
</feature>
<dbReference type="PANTHER" id="PTHR32154:SF14">
    <property type="entry name" value="2-OXOGLUTARATE SYNTHASE SUBUNIT KORA"/>
    <property type="match status" value="1"/>
</dbReference>
<dbReference type="GO" id="GO:0006979">
    <property type="term" value="P:response to oxidative stress"/>
    <property type="evidence" value="ECO:0007669"/>
    <property type="project" value="TreeGrafter"/>
</dbReference>
<dbReference type="SUPFAM" id="SSF52922">
    <property type="entry name" value="TK C-terminal domain-like"/>
    <property type="match status" value="1"/>
</dbReference>
<dbReference type="InterPro" id="IPR029061">
    <property type="entry name" value="THDP-binding"/>
</dbReference>
<proteinExistence type="predicted"/>
<dbReference type="EC" id="1.2.7.1" evidence="4"/>
<protein>
    <submittedName>
        <fullName evidence="4">2-oxoglutarate:acceptor oxidoreductase subunit OorA</fullName>
        <ecNumber evidence="4">1.2.7.1</ecNumber>
    </submittedName>
</protein>
<dbReference type="InterPro" id="IPR002880">
    <property type="entry name" value="Pyrv_Fd/Flavodoxin_OxRdtase_N"/>
</dbReference>